<name>A0ABD3D2R6_9LAMI</name>
<evidence type="ECO:0000313" key="3">
    <source>
        <dbReference type="Proteomes" id="UP001632038"/>
    </source>
</evidence>
<gene>
    <name evidence="2" type="ORF">CASFOL_018860</name>
</gene>
<reference evidence="3" key="1">
    <citation type="journal article" date="2024" name="IScience">
        <title>Strigolactones Initiate the Formation of Haustorium-like Structures in Castilleja.</title>
        <authorList>
            <person name="Buerger M."/>
            <person name="Peterson D."/>
            <person name="Chory J."/>
        </authorList>
    </citation>
    <scope>NUCLEOTIDE SEQUENCE [LARGE SCALE GENOMIC DNA]</scope>
</reference>
<dbReference type="PANTHER" id="PTHR47723">
    <property type="entry name" value="OS05G0353850 PROTEIN"/>
    <property type="match status" value="1"/>
</dbReference>
<sequence length="151" mass="16773">MDTTFLNGAAFSGLVFRNSNGTITFSAANYRHSCMDSTAAESLAILDACMELDNQKISKSIIESDSLNAITFINVNSLNSFWSAAPIIAKIRDFKTLWTDWDFMFIFRNANRASHELAHWAMVCNFEGIVPLQLFPDSACCDSGFPLLDIP</sequence>
<protein>
    <recommendedName>
        <fullName evidence="1">RNase H type-1 domain-containing protein</fullName>
    </recommendedName>
</protein>
<dbReference type="EMBL" id="JAVIJP010000026">
    <property type="protein sequence ID" value="KAL3636561.1"/>
    <property type="molecule type" value="Genomic_DNA"/>
</dbReference>
<accession>A0ABD3D2R6</accession>
<feature type="domain" description="RNase H type-1" evidence="1">
    <location>
        <begin position="6"/>
        <end position="121"/>
    </location>
</feature>
<dbReference type="InterPro" id="IPR044730">
    <property type="entry name" value="RNase_H-like_dom_plant"/>
</dbReference>
<dbReference type="InterPro" id="IPR053151">
    <property type="entry name" value="RNase_H-like"/>
</dbReference>
<dbReference type="Proteomes" id="UP001632038">
    <property type="component" value="Unassembled WGS sequence"/>
</dbReference>
<dbReference type="InterPro" id="IPR002156">
    <property type="entry name" value="RNaseH_domain"/>
</dbReference>
<dbReference type="AlphaFoldDB" id="A0ABD3D2R6"/>
<keyword evidence="3" id="KW-1185">Reference proteome</keyword>
<organism evidence="2 3">
    <name type="scientific">Castilleja foliolosa</name>
    <dbReference type="NCBI Taxonomy" id="1961234"/>
    <lineage>
        <taxon>Eukaryota</taxon>
        <taxon>Viridiplantae</taxon>
        <taxon>Streptophyta</taxon>
        <taxon>Embryophyta</taxon>
        <taxon>Tracheophyta</taxon>
        <taxon>Spermatophyta</taxon>
        <taxon>Magnoliopsida</taxon>
        <taxon>eudicotyledons</taxon>
        <taxon>Gunneridae</taxon>
        <taxon>Pentapetalae</taxon>
        <taxon>asterids</taxon>
        <taxon>lamiids</taxon>
        <taxon>Lamiales</taxon>
        <taxon>Orobanchaceae</taxon>
        <taxon>Pedicularideae</taxon>
        <taxon>Castillejinae</taxon>
        <taxon>Castilleja</taxon>
    </lineage>
</organism>
<evidence type="ECO:0000259" key="1">
    <source>
        <dbReference type="Pfam" id="PF13456"/>
    </source>
</evidence>
<dbReference type="Gene3D" id="3.30.420.10">
    <property type="entry name" value="Ribonuclease H-like superfamily/Ribonuclease H"/>
    <property type="match status" value="1"/>
</dbReference>
<dbReference type="InterPro" id="IPR036397">
    <property type="entry name" value="RNaseH_sf"/>
</dbReference>
<dbReference type="CDD" id="cd06222">
    <property type="entry name" value="RNase_H_like"/>
    <property type="match status" value="1"/>
</dbReference>
<evidence type="ECO:0000313" key="2">
    <source>
        <dbReference type="EMBL" id="KAL3636561.1"/>
    </source>
</evidence>
<comment type="caution">
    <text evidence="2">The sequence shown here is derived from an EMBL/GenBank/DDBJ whole genome shotgun (WGS) entry which is preliminary data.</text>
</comment>
<dbReference type="PANTHER" id="PTHR47723:SF19">
    <property type="entry name" value="POLYNUCLEOTIDYL TRANSFERASE, RIBONUCLEASE H-LIKE SUPERFAMILY PROTEIN"/>
    <property type="match status" value="1"/>
</dbReference>
<proteinExistence type="predicted"/>
<dbReference type="Pfam" id="PF13456">
    <property type="entry name" value="RVT_3"/>
    <property type="match status" value="1"/>
</dbReference>